<accession>A0A8H6M2T3</accession>
<evidence type="ECO:0000313" key="4">
    <source>
        <dbReference type="Proteomes" id="UP000521943"/>
    </source>
</evidence>
<name>A0A8H6M2T3_9AGAR</name>
<organism evidence="3 4">
    <name type="scientific">Ephemerocybe angulata</name>
    <dbReference type="NCBI Taxonomy" id="980116"/>
    <lineage>
        <taxon>Eukaryota</taxon>
        <taxon>Fungi</taxon>
        <taxon>Dikarya</taxon>
        <taxon>Basidiomycota</taxon>
        <taxon>Agaricomycotina</taxon>
        <taxon>Agaricomycetes</taxon>
        <taxon>Agaricomycetidae</taxon>
        <taxon>Agaricales</taxon>
        <taxon>Agaricineae</taxon>
        <taxon>Psathyrellaceae</taxon>
        <taxon>Ephemerocybe</taxon>
    </lineage>
</organism>
<dbReference type="InterPro" id="IPR054443">
    <property type="entry name" value="Y3-like_dom"/>
</dbReference>
<reference evidence="3 4" key="1">
    <citation type="submission" date="2020-07" db="EMBL/GenBank/DDBJ databases">
        <title>Comparative genomics of pyrophilous fungi reveals a link between fire events and developmental genes.</title>
        <authorList>
            <consortium name="DOE Joint Genome Institute"/>
            <person name="Steindorff A.S."/>
            <person name="Carver A."/>
            <person name="Calhoun S."/>
            <person name="Stillman K."/>
            <person name="Liu H."/>
            <person name="Lipzen A."/>
            <person name="Pangilinan J."/>
            <person name="Labutti K."/>
            <person name="Bruns T.D."/>
            <person name="Grigoriev I.V."/>
        </authorList>
    </citation>
    <scope>NUCLEOTIDE SEQUENCE [LARGE SCALE GENOMIC DNA]</scope>
    <source>
        <strain evidence="3 4">CBS 144469</strain>
    </source>
</reference>
<feature type="chain" id="PRO_5034455811" evidence="1">
    <location>
        <begin position="22"/>
        <end position="146"/>
    </location>
</feature>
<keyword evidence="1" id="KW-0732">Signal</keyword>
<feature type="domain" description="Glycan binding protein Y3-like" evidence="2">
    <location>
        <begin position="33"/>
        <end position="124"/>
    </location>
</feature>
<evidence type="ECO:0000313" key="3">
    <source>
        <dbReference type="EMBL" id="KAF6751129.1"/>
    </source>
</evidence>
<protein>
    <submittedName>
        <fullName evidence="3">TMV resistance protein Y3</fullName>
    </submittedName>
</protein>
<comment type="caution">
    <text evidence="3">The sequence shown here is derived from an EMBL/GenBank/DDBJ whole genome shotgun (WGS) entry which is preliminary data.</text>
</comment>
<dbReference type="OrthoDB" id="2925523at2759"/>
<dbReference type="Pfam" id="PF22803">
    <property type="entry name" value="GBD_Y3"/>
    <property type="match status" value="1"/>
</dbReference>
<dbReference type="AlphaFoldDB" id="A0A8H6M2T3"/>
<evidence type="ECO:0000256" key="1">
    <source>
        <dbReference type="SAM" id="SignalP"/>
    </source>
</evidence>
<evidence type="ECO:0000259" key="2">
    <source>
        <dbReference type="Pfam" id="PF22803"/>
    </source>
</evidence>
<proteinExistence type="predicted"/>
<feature type="signal peptide" evidence="1">
    <location>
        <begin position="1"/>
        <end position="21"/>
    </location>
</feature>
<keyword evidence="4" id="KW-1185">Reference proteome</keyword>
<dbReference type="Proteomes" id="UP000521943">
    <property type="component" value="Unassembled WGS sequence"/>
</dbReference>
<sequence>MVNFKLLSIVSSSVFVASAVGQRVLCYSGFQYNCTRFIDQFCDHAVANTYNPYDAMSRCFNTGQGSKCDLTVWLQNPTGQNQIPSNANCKAALRTAMQSCVSGGTGQFSGAPFQFGIDPNGGQCIGNIGNGNRLENVTEVVVAPVA</sequence>
<dbReference type="EMBL" id="JACGCI010000052">
    <property type="protein sequence ID" value="KAF6751129.1"/>
    <property type="molecule type" value="Genomic_DNA"/>
</dbReference>
<gene>
    <name evidence="3" type="ORF">DFP72DRAFT_1047982</name>
</gene>